<evidence type="ECO:0000259" key="3">
    <source>
        <dbReference type="SMART" id="SM00822"/>
    </source>
</evidence>
<evidence type="ECO:0000313" key="6">
    <source>
        <dbReference type="Proteomes" id="UP000239406"/>
    </source>
</evidence>
<feature type="domain" description="Ketoreductase" evidence="3">
    <location>
        <begin position="8"/>
        <end position="193"/>
    </location>
</feature>
<evidence type="ECO:0000313" key="5">
    <source>
        <dbReference type="EMBL" id="TCP08199.1"/>
    </source>
</evidence>
<keyword evidence="6" id="KW-1185">Reference proteome</keyword>
<dbReference type="InterPro" id="IPR050259">
    <property type="entry name" value="SDR"/>
</dbReference>
<dbReference type="PRINTS" id="PR00081">
    <property type="entry name" value="GDHRDH"/>
</dbReference>
<dbReference type="PRINTS" id="PR00080">
    <property type="entry name" value="SDRFAMILY"/>
</dbReference>
<reference evidence="4 6" key="1">
    <citation type="submission" date="2018-02" db="EMBL/GenBank/DDBJ databases">
        <title>Reclassifiation of [Polyangium] brachysporum DSM 7029 as Guopingzhaonella breviflexa gen. nov., sp. nov., a member of the family Comamonadaceae.</title>
        <authorList>
            <person name="Tang B."/>
        </authorList>
    </citation>
    <scope>NUCLEOTIDE SEQUENCE [LARGE SCALE GENOMIC DNA]</scope>
    <source>
        <strain evidence="4 6">DSM 15344</strain>
    </source>
</reference>
<dbReference type="NCBIfam" id="NF009466">
    <property type="entry name" value="PRK12826.1-2"/>
    <property type="match status" value="1"/>
</dbReference>
<evidence type="ECO:0000256" key="2">
    <source>
        <dbReference type="ARBA" id="ARBA00023002"/>
    </source>
</evidence>
<dbReference type="InterPro" id="IPR002347">
    <property type="entry name" value="SDR_fam"/>
</dbReference>
<gene>
    <name evidence="4" type="ORF">C1702_07770</name>
    <name evidence="5" type="ORF">EV676_103232</name>
</gene>
<dbReference type="Gene3D" id="3.40.50.720">
    <property type="entry name" value="NAD(P)-binding Rossmann-like Domain"/>
    <property type="match status" value="1"/>
</dbReference>
<accession>A0A2S5T5B7</accession>
<dbReference type="PANTHER" id="PTHR42879:SF2">
    <property type="entry name" value="3-OXOACYL-[ACYL-CARRIER-PROTEIN] REDUCTASE FABG"/>
    <property type="match status" value="1"/>
</dbReference>
<evidence type="ECO:0000313" key="4">
    <source>
        <dbReference type="EMBL" id="PPE70146.1"/>
    </source>
</evidence>
<comment type="caution">
    <text evidence="4">The sequence shown here is derived from an EMBL/GenBank/DDBJ whole genome shotgun (WGS) entry which is preliminary data.</text>
</comment>
<dbReference type="Proteomes" id="UP000294772">
    <property type="component" value="Unassembled WGS sequence"/>
</dbReference>
<dbReference type="SMART" id="SM00822">
    <property type="entry name" value="PKS_KR"/>
    <property type="match status" value="1"/>
</dbReference>
<dbReference type="GO" id="GO:0016491">
    <property type="term" value="F:oxidoreductase activity"/>
    <property type="evidence" value="ECO:0007669"/>
    <property type="project" value="UniProtKB-KW"/>
</dbReference>
<dbReference type="OrthoDB" id="8557335at2"/>
<dbReference type="InterPro" id="IPR057326">
    <property type="entry name" value="KR_dom"/>
</dbReference>
<dbReference type="FunFam" id="3.40.50.720:FF:000173">
    <property type="entry name" value="3-oxoacyl-[acyl-carrier protein] reductase"/>
    <property type="match status" value="1"/>
</dbReference>
<dbReference type="SUPFAM" id="SSF51735">
    <property type="entry name" value="NAD(P)-binding Rossmann-fold domains"/>
    <property type="match status" value="1"/>
</dbReference>
<evidence type="ECO:0000256" key="1">
    <source>
        <dbReference type="ARBA" id="ARBA00006484"/>
    </source>
</evidence>
<comment type="similarity">
    <text evidence="1">Belongs to the short-chain dehydrogenases/reductases (SDR) family.</text>
</comment>
<dbReference type="Proteomes" id="UP000239406">
    <property type="component" value="Unassembled WGS sequence"/>
</dbReference>
<sequence>MGARLQGKVALVTGAGGGIGRSIAQRLAAEGAALVLLDLHDDAMGELAEALRRGGTPVSTHCADVADAQQVRAAVEAARAALGPVDCLVNNAGLTAVIAPLERMGDEDWARELAVNLTGPFHLIRAVLPDMVARRWGRIVNISSAAARGGLFRQAGYSASKSGLLGLTRNVTLEYAAQGITCNAILPGLIATPTVEKLPPPVFDYAMSTTPARRPGRTEEVAALVAFLCSDEAAYLNGAEIDIDGGSRLCPAVLGSTREVAERLALAQGQHRTA</sequence>
<name>A0A2S5T5B7_9BURK</name>
<dbReference type="RefSeq" id="WP_104357121.1">
    <property type="nucleotide sequence ID" value="NZ_CP064338.1"/>
</dbReference>
<dbReference type="PANTHER" id="PTHR42879">
    <property type="entry name" value="3-OXOACYL-(ACYL-CARRIER-PROTEIN) REDUCTASE"/>
    <property type="match status" value="1"/>
</dbReference>
<reference evidence="5 7" key="2">
    <citation type="submission" date="2019-03" db="EMBL/GenBank/DDBJ databases">
        <title>Genomic Encyclopedia of Type Strains, Phase IV (KMG-IV): sequencing the most valuable type-strain genomes for metagenomic binning, comparative biology and taxonomic classification.</title>
        <authorList>
            <person name="Goeker M."/>
        </authorList>
    </citation>
    <scope>NUCLEOTIDE SEQUENCE [LARGE SCALE GENOMIC DNA]</scope>
    <source>
        <strain evidence="5 7">DSM 15264</strain>
    </source>
</reference>
<dbReference type="Pfam" id="PF13561">
    <property type="entry name" value="adh_short_C2"/>
    <property type="match status" value="1"/>
</dbReference>
<dbReference type="EMBL" id="PSNY01000007">
    <property type="protein sequence ID" value="PPE70146.1"/>
    <property type="molecule type" value="Genomic_DNA"/>
</dbReference>
<evidence type="ECO:0000313" key="7">
    <source>
        <dbReference type="Proteomes" id="UP000294772"/>
    </source>
</evidence>
<dbReference type="EMBL" id="SLXF01000003">
    <property type="protein sequence ID" value="TCP08199.1"/>
    <property type="molecule type" value="Genomic_DNA"/>
</dbReference>
<dbReference type="InterPro" id="IPR036291">
    <property type="entry name" value="NAD(P)-bd_dom_sf"/>
</dbReference>
<keyword evidence="2" id="KW-0560">Oxidoreductase</keyword>
<dbReference type="AlphaFoldDB" id="A0A2S5T5B7"/>
<organism evidence="4 6">
    <name type="scientific">Caldimonas thermodepolymerans</name>
    <dbReference type="NCBI Taxonomy" id="215580"/>
    <lineage>
        <taxon>Bacteria</taxon>
        <taxon>Pseudomonadati</taxon>
        <taxon>Pseudomonadota</taxon>
        <taxon>Betaproteobacteria</taxon>
        <taxon>Burkholderiales</taxon>
        <taxon>Sphaerotilaceae</taxon>
        <taxon>Caldimonas</taxon>
    </lineage>
</organism>
<protein>
    <submittedName>
        <fullName evidence="5">3-oxoacyl-[acyl-carrier protein] reductase</fullName>
    </submittedName>
    <submittedName>
        <fullName evidence="4">Short-chain dehydrogenase</fullName>
    </submittedName>
</protein>
<proteinExistence type="inferred from homology"/>